<proteinExistence type="predicted"/>
<dbReference type="GO" id="GO:0003700">
    <property type="term" value="F:DNA-binding transcription factor activity"/>
    <property type="evidence" value="ECO:0007669"/>
    <property type="project" value="InterPro"/>
</dbReference>
<evidence type="ECO:0000313" key="5">
    <source>
        <dbReference type="EMBL" id="EGD59888.1"/>
    </source>
</evidence>
<dbReference type="Pfam" id="PF12833">
    <property type="entry name" value="HTH_18"/>
    <property type="match status" value="1"/>
</dbReference>
<dbReference type="PANTHER" id="PTHR46796:SF13">
    <property type="entry name" value="HTH-TYPE TRANSCRIPTIONAL ACTIVATOR RHAS"/>
    <property type="match status" value="1"/>
</dbReference>
<keyword evidence="6" id="KW-1185">Reference proteome</keyword>
<dbReference type="eggNOG" id="COG2207">
    <property type="taxonomic scope" value="Bacteria"/>
</dbReference>
<dbReference type="STRING" id="983920.Y88_2327"/>
<dbReference type="PROSITE" id="PS01124">
    <property type="entry name" value="HTH_ARAC_FAMILY_2"/>
    <property type="match status" value="1"/>
</dbReference>
<dbReference type="SMART" id="SM00342">
    <property type="entry name" value="HTH_ARAC"/>
    <property type="match status" value="1"/>
</dbReference>
<dbReference type="HOGENOM" id="CLU_066193_4_1_5"/>
<organism evidence="5 6">
    <name type="scientific">Novosphingobium nitrogenifigens DSM 19370</name>
    <dbReference type="NCBI Taxonomy" id="983920"/>
    <lineage>
        <taxon>Bacteria</taxon>
        <taxon>Pseudomonadati</taxon>
        <taxon>Pseudomonadota</taxon>
        <taxon>Alphaproteobacteria</taxon>
        <taxon>Sphingomonadales</taxon>
        <taxon>Sphingomonadaceae</taxon>
        <taxon>Novosphingobium</taxon>
    </lineage>
</organism>
<dbReference type="InParanoid" id="F1Z6A6"/>
<dbReference type="AlphaFoldDB" id="F1Z6A6"/>
<reference evidence="5 6" key="1">
    <citation type="journal article" date="2012" name="J. Bacteriol.">
        <title>Draft Genome Sequence of Novosphingobium nitrogenifigens Y88T.</title>
        <authorList>
            <person name="Strabala T.J."/>
            <person name="Macdonald L."/>
            <person name="Liu V."/>
            <person name="Smit A.M."/>
        </authorList>
    </citation>
    <scope>NUCLEOTIDE SEQUENCE [LARGE SCALE GENOMIC DNA]</scope>
    <source>
        <strain evidence="5 6">DSM 19370</strain>
    </source>
</reference>
<keyword evidence="3" id="KW-0804">Transcription</keyword>
<keyword evidence="2" id="KW-0238">DNA-binding</keyword>
<gene>
    <name evidence="5" type="ORF">Y88_2327</name>
</gene>
<dbReference type="Gene3D" id="1.10.10.60">
    <property type="entry name" value="Homeodomain-like"/>
    <property type="match status" value="1"/>
</dbReference>
<evidence type="ECO:0000256" key="2">
    <source>
        <dbReference type="ARBA" id="ARBA00023125"/>
    </source>
</evidence>
<accession>F1Z6A6</accession>
<dbReference type="InterPro" id="IPR018060">
    <property type="entry name" value="HTH_AraC"/>
</dbReference>
<sequence length="304" mass="33881">MARLYVSIIDAPPDYRLDCGVFSENAMVRAQLDGEWHARSAGDLVQRGRALILFGPQTRRMPVSVRGGFTSVGFALRPGSCRALGGPGEGDIVDRLSDPGLIGLTPGPWLDSLDLDATPEDWCRAMEATLRRLIAQRVPPPPDPVSVWFERASYEEPATPVHDLAERHGIELRRLERIVRRDFGMTPKQVLRRARTLDMASCLRGVVDRSEVEALMLRYYDQSHLIRDFTALIGMSPRQFVSQPQPLMTLSLETRQARRLELLARIGPGEAPPWLDHVMCEGKAETGGRHPIGTALPEFSRKAS</sequence>
<evidence type="ECO:0000256" key="1">
    <source>
        <dbReference type="ARBA" id="ARBA00023015"/>
    </source>
</evidence>
<keyword evidence="1" id="KW-0805">Transcription regulation</keyword>
<dbReference type="EMBL" id="AEWJ01000024">
    <property type="protein sequence ID" value="EGD59888.1"/>
    <property type="molecule type" value="Genomic_DNA"/>
</dbReference>
<evidence type="ECO:0000256" key="3">
    <source>
        <dbReference type="ARBA" id="ARBA00023163"/>
    </source>
</evidence>
<evidence type="ECO:0000313" key="6">
    <source>
        <dbReference type="Proteomes" id="UP000004728"/>
    </source>
</evidence>
<comment type="caution">
    <text evidence="5">The sequence shown here is derived from an EMBL/GenBank/DDBJ whole genome shotgun (WGS) entry which is preliminary data.</text>
</comment>
<evidence type="ECO:0000259" key="4">
    <source>
        <dbReference type="PROSITE" id="PS01124"/>
    </source>
</evidence>
<dbReference type="GO" id="GO:0043565">
    <property type="term" value="F:sequence-specific DNA binding"/>
    <property type="evidence" value="ECO:0007669"/>
    <property type="project" value="InterPro"/>
</dbReference>
<name>F1Z6A6_9SPHN</name>
<dbReference type="PANTHER" id="PTHR46796">
    <property type="entry name" value="HTH-TYPE TRANSCRIPTIONAL ACTIVATOR RHAS-RELATED"/>
    <property type="match status" value="1"/>
</dbReference>
<feature type="domain" description="HTH araC/xylS-type" evidence="4">
    <location>
        <begin position="143"/>
        <end position="243"/>
    </location>
</feature>
<dbReference type="InterPro" id="IPR050204">
    <property type="entry name" value="AraC_XylS_family_regulators"/>
</dbReference>
<dbReference type="Proteomes" id="UP000004728">
    <property type="component" value="Unassembled WGS sequence"/>
</dbReference>
<protein>
    <submittedName>
        <fullName evidence="5">AraC family transcriptional regulator</fullName>
    </submittedName>
</protein>